<evidence type="ECO:0000313" key="3">
    <source>
        <dbReference type="Proteomes" id="UP001249851"/>
    </source>
</evidence>
<proteinExistence type="predicted"/>
<evidence type="ECO:0000313" key="2">
    <source>
        <dbReference type="EMBL" id="KAK2557798.1"/>
    </source>
</evidence>
<comment type="caution">
    <text evidence="2">The sequence shown here is derived from an EMBL/GenBank/DDBJ whole genome shotgun (WGS) entry which is preliminary data.</text>
</comment>
<protein>
    <submittedName>
        <fullName evidence="2">Uncharacterized protein</fullName>
    </submittedName>
</protein>
<feature type="region of interest" description="Disordered" evidence="1">
    <location>
        <begin position="55"/>
        <end position="88"/>
    </location>
</feature>
<accession>A0AAD9QAL4</accession>
<sequence length="172" mass="19713">MIQQTTQRDPSLSSVMEHIKQGWPAVHETELEPFHEKKDKLTIQDGCLMWGSRKKPVQSSISKPASETQDEAQDKETPDPLQSTASATSTYRKASGPCFEQLTRDCCVRLLLAFRKQLALRVCLNFCNQVLLPQHTGRKPRKWEQVTQKKIQRDMSVMKPDVNEFQRNSLTA</sequence>
<keyword evidence="3" id="KW-1185">Reference proteome</keyword>
<dbReference type="AlphaFoldDB" id="A0AAD9QAL4"/>
<dbReference type="Proteomes" id="UP001249851">
    <property type="component" value="Unassembled WGS sequence"/>
</dbReference>
<reference evidence="2" key="1">
    <citation type="journal article" date="2023" name="G3 (Bethesda)">
        <title>Whole genome assembly and annotation of the endangered Caribbean coral Acropora cervicornis.</title>
        <authorList>
            <person name="Selwyn J.D."/>
            <person name="Vollmer S.V."/>
        </authorList>
    </citation>
    <scope>NUCLEOTIDE SEQUENCE</scope>
    <source>
        <strain evidence="2">K2</strain>
    </source>
</reference>
<name>A0AAD9QAL4_ACRCE</name>
<reference evidence="2" key="2">
    <citation type="journal article" date="2023" name="Science">
        <title>Genomic signatures of disease resistance in endangered staghorn corals.</title>
        <authorList>
            <person name="Vollmer S.V."/>
            <person name="Selwyn J.D."/>
            <person name="Despard B.A."/>
            <person name="Roesel C.L."/>
        </authorList>
    </citation>
    <scope>NUCLEOTIDE SEQUENCE</scope>
    <source>
        <strain evidence="2">K2</strain>
    </source>
</reference>
<evidence type="ECO:0000256" key="1">
    <source>
        <dbReference type="SAM" id="MobiDB-lite"/>
    </source>
</evidence>
<gene>
    <name evidence="2" type="ORF">P5673_019755</name>
</gene>
<organism evidence="2 3">
    <name type="scientific">Acropora cervicornis</name>
    <name type="common">Staghorn coral</name>
    <dbReference type="NCBI Taxonomy" id="6130"/>
    <lineage>
        <taxon>Eukaryota</taxon>
        <taxon>Metazoa</taxon>
        <taxon>Cnidaria</taxon>
        <taxon>Anthozoa</taxon>
        <taxon>Hexacorallia</taxon>
        <taxon>Scleractinia</taxon>
        <taxon>Astrocoeniina</taxon>
        <taxon>Acroporidae</taxon>
        <taxon>Acropora</taxon>
    </lineage>
</organism>
<feature type="compositionally biased region" description="Polar residues" evidence="1">
    <location>
        <begin position="57"/>
        <end position="67"/>
    </location>
</feature>
<dbReference type="EMBL" id="JARQWQ010000047">
    <property type="protein sequence ID" value="KAK2557798.1"/>
    <property type="molecule type" value="Genomic_DNA"/>
</dbReference>